<comment type="caution">
    <text evidence="3">The sequence shown here is derived from an EMBL/GenBank/DDBJ whole genome shotgun (WGS) entry which is preliminary data.</text>
</comment>
<sequence>MSPTLLVPAALAALAALAVPLLIHLIRRADERVVDFAALRWLRVRRRPQRRVLFEERALLVARLLLVALLALFLAAPALVQPPGGGAWVLVVPGANPAAARGQAMDAEWRWLAPGFPPLSEPQPAARQPVASLLREADARLPADARLTVVVPEILDGLDGARPALAREVAWHVVPGAPARGETAGEPPRLAVRYPADRADSLRYLRAAARAWGAEGAFDAAQSDAVPGGDSDTLVWLHAEVPAAVRAWAEEGRTLVVEADAALEGEGMPVPAWRDAGGAVLAEEQPLGAGRLLRLAAPLRPEALPVLLDPAFPGQLRALLQASPMPARAPAPAVAPARAEAAVRGLGAADGARSLQPWLALLIGLVLLVERLLASRRQRWRA</sequence>
<feature type="transmembrane region" description="Helical" evidence="1">
    <location>
        <begin position="60"/>
        <end position="80"/>
    </location>
</feature>
<accession>A0ABV9NJ55</accession>
<proteinExistence type="predicted"/>
<dbReference type="Pfam" id="PF07584">
    <property type="entry name" value="BatA"/>
    <property type="match status" value="1"/>
</dbReference>
<keyword evidence="1" id="KW-0812">Transmembrane</keyword>
<dbReference type="InterPro" id="IPR024163">
    <property type="entry name" value="Aerotolerance_reg_N"/>
</dbReference>
<evidence type="ECO:0000313" key="3">
    <source>
        <dbReference type="EMBL" id="MFC4728031.1"/>
    </source>
</evidence>
<evidence type="ECO:0000259" key="2">
    <source>
        <dbReference type="Pfam" id="PF07584"/>
    </source>
</evidence>
<dbReference type="NCBIfam" id="TIGR02226">
    <property type="entry name" value="two_anch"/>
    <property type="match status" value="1"/>
</dbReference>
<keyword evidence="1" id="KW-0472">Membrane</keyword>
<feature type="transmembrane region" description="Helical" evidence="1">
    <location>
        <begin position="6"/>
        <end position="26"/>
    </location>
</feature>
<evidence type="ECO:0000256" key="1">
    <source>
        <dbReference type="SAM" id="Phobius"/>
    </source>
</evidence>
<keyword evidence="1" id="KW-1133">Transmembrane helix</keyword>
<evidence type="ECO:0000313" key="4">
    <source>
        <dbReference type="Proteomes" id="UP001595892"/>
    </source>
</evidence>
<feature type="domain" description="Aerotolerance regulator N-terminal" evidence="2">
    <location>
        <begin position="4"/>
        <end position="77"/>
    </location>
</feature>
<feature type="transmembrane region" description="Helical" evidence="1">
    <location>
        <begin position="355"/>
        <end position="374"/>
    </location>
</feature>
<gene>
    <name evidence="3" type="ORF">ACFO3Q_07615</name>
</gene>
<reference evidence="4" key="1">
    <citation type="journal article" date="2019" name="Int. J. Syst. Evol. Microbiol.">
        <title>The Global Catalogue of Microorganisms (GCM) 10K type strain sequencing project: providing services to taxonomists for standard genome sequencing and annotation.</title>
        <authorList>
            <consortium name="The Broad Institute Genomics Platform"/>
            <consortium name="The Broad Institute Genome Sequencing Center for Infectious Disease"/>
            <person name="Wu L."/>
            <person name="Ma J."/>
        </authorList>
    </citation>
    <scope>NUCLEOTIDE SEQUENCE [LARGE SCALE GENOMIC DNA]</scope>
    <source>
        <strain evidence="4">CGMCC 1.13574</strain>
    </source>
</reference>
<name>A0ABV9NJ55_9GAMM</name>
<organism evidence="3 4">
    <name type="scientific">Coralloluteibacterium thermophilum</name>
    <dbReference type="NCBI Taxonomy" id="2707049"/>
    <lineage>
        <taxon>Bacteria</taxon>
        <taxon>Pseudomonadati</taxon>
        <taxon>Pseudomonadota</taxon>
        <taxon>Gammaproteobacteria</taxon>
        <taxon>Lysobacterales</taxon>
        <taxon>Lysobacteraceae</taxon>
        <taxon>Coralloluteibacterium</taxon>
    </lineage>
</organism>
<keyword evidence="4" id="KW-1185">Reference proteome</keyword>
<dbReference type="Proteomes" id="UP001595892">
    <property type="component" value="Unassembled WGS sequence"/>
</dbReference>
<dbReference type="EMBL" id="JBHSGG010000022">
    <property type="protein sequence ID" value="MFC4728031.1"/>
    <property type="molecule type" value="Genomic_DNA"/>
</dbReference>
<protein>
    <submittedName>
        <fullName evidence="3">BatA domain-containing protein</fullName>
    </submittedName>
</protein>
<dbReference type="InterPro" id="IPR011933">
    <property type="entry name" value="Double_TM_dom"/>
</dbReference>
<dbReference type="RefSeq" id="WP_377004052.1">
    <property type="nucleotide sequence ID" value="NZ_JBHSGG010000022.1"/>
</dbReference>